<evidence type="ECO:0000313" key="9">
    <source>
        <dbReference type="Proteomes" id="UP000603474"/>
    </source>
</evidence>
<organism evidence="8 9">
    <name type="scientific">Catenibacterium faecis</name>
    <dbReference type="NCBI Taxonomy" id="2764323"/>
    <lineage>
        <taxon>Bacteria</taxon>
        <taxon>Bacillati</taxon>
        <taxon>Bacillota</taxon>
        <taxon>Erysipelotrichia</taxon>
        <taxon>Erysipelotrichales</taxon>
        <taxon>Coprobacillaceae</taxon>
        <taxon>Catenibacterium</taxon>
    </lineage>
</organism>
<dbReference type="NCBIfam" id="TIGR01167">
    <property type="entry name" value="LPXTG_anchor"/>
    <property type="match status" value="1"/>
</dbReference>
<feature type="chain" id="PRO_5046147057" evidence="6">
    <location>
        <begin position="29"/>
        <end position="488"/>
    </location>
</feature>
<feature type="domain" description="Gram-positive cocci surface proteins LPxTG" evidence="7">
    <location>
        <begin position="453"/>
        <end position="488"/>
    </location>
</feature>
<keyword evidence="4" id="KW-0572">Peptidoglycan-anchor</keyword>
<dbReference type="Gene3D" id="2.60.40.10">
    <property type="entry name" value="Immunoglobulins"/>
    <property type="match status" value="1"/>
</dbReference>
<protein>
    <submittedName>
        <fullName evidence="8">Isopeptide-forming domain-containing fimbrial protein</fullName>
    </submittedName>
</protein>
<accession>A0ABR7KCM7</accession>
<dbReference type="PROSITE" id="PS50847">
    <property type="entry name" value="GRAM_POS_ANCHORING"/>
    <property type="match status" value="1"/>
</dbReference>
<feature type="transmembrane region" description="Helical" evidence="5">
    <location>
        <begin position="463"/>
        <end position="481"/>
    </location>
</feature>
<evidence type="ECO:0000256" key="3">
    <source>
        <dbReference type="ARBA" id="ARBA00022729"/>
    </source>
</evidence>
<keyword evidence="5" id="KW-0472">Membrane</keyword>
<proteinExistence type="predicted"/>
<dbReference type="InterPro" id="IPR041033">
    <property type="entry name" value="SpaA_PFL_dom_1"/>
</dbReference>
<dbReference type="RefSeq" id="WP_187012658.1">
    <property type="nucleotide sequence ID" value="NZ_JACRWG010000043.1"/>
</dbReference>
<reference evidence="8 9" key="1">
    <citation type="submission" date="2020-08" db="EMBL/GenBank/DDBJ databases">
        <authorList>
            <person name="Liu C."/>
            <person name="Sun Q."/>
        </authorList>
    </citation>
    <scope>NUCLEOTIDE SEQUENCE [LARGE SCALE GENOMIC DNA]</scope>
    <source>
        <strain evidence="8 9">NSJ-22</strain>
    </source>
</reference>
<keyword evidence="5" id="KW-1133">Transmembrane helix</keyword>
<comment type="caution">
    <text evidence="8">The sequence shown here is derived from an EMBL/GenBank/DDBJ whole genome shotgun (WGS) entry which is preliminary data.</text>
</comment>
<keyword evidence="3 6" id="KW-0732">Signal</keyword>
<keyword evidence="2" id="KW-0964">Secreted</keyword>
<dbReference type="InterPro" id="IPR013783">
    <property type="entry name" value="Ig-like_fold"/>
</dbReference>
<keyword evidence="5" id="KW-0812">Transmembrane</keyword>
<evidence type="ECO:0000256" key="5">
    <source>
        <dbReference type="SAM" id="Phobius"/>
    </source>
</evidence>
<evidence type="ECO:0000256" key="6">
    <source>
        <dbReference type="SAM" id="SignalP"/>
    </source>
</evidence>
<dbReference type="Pfam" id="PF00746">
    <property type="entry name" value="Gram_pos_anchor"/>
    <property type="match status" value="1"/>
</dbReference>
<evidence type="ECO:0000256" key="1">
    <source>
        <dbReference type="ARBA" id="ARBA00022512"/>
    </source>
</evidence>
<dbReference type="NCBIfam" id="TIGR04226">
    <property type="entry name" value="RrgB_K2N_iso_D2"/>
    <property type="match status" value="1"/>
</dbReference>
<keyword evidence="9" id="KW-1185">Reference proteome</keyword>
<name>A0ABR7KCM7_9FIRM</name>
<evidence type="ECO:0000313" key="8">
    <source>
        <dbReference type="EMBL" id="MBC6010470.1"/>
    </source>
</evidence>
<dbReference type="EMBL" id="JACRWG010000043">
    <property type="protein sequence ID" value="MBC6010470.1"/>
    <property type="molecule type" value="Genomic_DNA"/>
</dbReference>
<feature type="signal peptide" evidence="6">
    <location>
        <begin position="1"/>
        <end position="28"/>
    </location>
</feature>
<evidence type="ECO:0000256" key="2">
    <source>
        <dbReference type="ARBA" id="ARBA00022525"/>
    </source>
</evidence>
<dbReference type="Pfam" id="PF17802">
    <property type="entry name" value="SpaA"/>
    <property type="match status" value="1"/>
</dbReference>
<dbReference type="InterPro" id="IPR019931">
    <property type="entry name" value="LPXTG_anchor"/>
</dbReference>
<sequence length="488" mass="53178">MKLFKKLASFILAFAMVMAIAMPSVVMAVDNGSITITGAKAGHTFEAYQIFTGKVSGKTLSDIAWGSGVNKTGQNTLGSAKENAEKLKNETNAKDFAYEVAKYLGTAAGTSTRDGENYKIENLAPGYYLVKDKDGTVPKAETYTKFILKVVGTAEVKVKSEVPTSQKKVKDTNDTTGTTKGWQDSADYDIGDQVPFQLTGTVAKDFSDYKGAYKLVFHDKESVGLTFNQKSVVVKVDGTEIKSGYTVKTTGLEVGCSFEVVFDDLKQINSVHNGSVITVEYTSELNTKAEIGLPGNPNEMRMEFSNNPNVEQNGTTTYTPWDKVIVFTYKAIVNKKDSSNKPLTGAEFTLYKKYGEEWKKVEKVVVKSEDGTTFTFTGLDDGVYKLEETVTPGEYNTMDPIEFKIEATHDELNDNPELRTLSGNKLTGEVLFTPNTTEGTLETDVINYKGSELPSTGGMGTTILYVAGAVMILAAGAFLVMQKKAEDK</sequence>
<dbReference type="Proteomes" id="UP000603474">
    <property type="component" value="Unassembled WGS sequence"/>
</dbReference>
<keyword evidence="1" id="KW-0134">Cell wall</keyword>
<dbReference type="InterPro" id="IPR026466">
    <property type="entry name" value="Fim_isopep_form_D2_dom"/>
</dbReference>
<dbReference type="Gene3D" id="2.60.40.740">
    <property type="match status" value="1"/>
</dbReference>
<gene>
    <name evidence="8" type="ORF">H8909_09490</name>
</gene>
<evidence type="ECO:0000259" key="7">
    <source>
        <dbReference type="PROSITE" id="PS50847"/>
    </source>
</evidence>
<evidence type="ECO:0000256" key="4">
    <source>
        <dbReference type="ARBA" id="ARBA00023088"/>
    </source>
</evidence>